<dbReference type="Proteomes" id="UP001273935">
    <property type="component" value="Unassembled WGS sequence"/>
</dbReference>
<proteinExistence type="predicted"/>
<evidence type="ECO:0000313" key="1">
    <source>
        <dbReference type="EMBL" id="BCA30481.1"/>
    </source>
</evidence>
<sequence length="214" mass="24103">MEPVSVSQLLAALFEAHGVEFVVHEGWVAPGGRLPAIRATWYPRGKTGRLDVDVLLEDDNRHFQEAFAGVGEGEAGLRDAWENFCRNSFHVLLSALWGRVDEDQVTVETWQVGEQRFEAHLGNFCTRGADGKVPALPEDLFPSIEAQIRALPLDGRIHWFRHFFCAFDNQRTVEALFDNEPWQAGMDSFAGLAWQDSEAYYSARNFLVIKPVPA</sequence>
<dbReference type="GeneID" id="57399676"/>
<accession>A0A679GGX7</accession>
<dbReference type="InterPro" id="IPR045929">
    <property type="entry name" value="DUF6348"/>
</dbReference>
<dbReference type="Proteomes" id="UP000501237">
    <property type="component" value="Chromosome"/>
</dbReference>
<evidence type="ECO:0000313" key="4">
    <source>
        <dbReference type="Proteomes" id="UP000461288"/>
    </source>
</evidence>
<evidence type="ECO:0000313" key="3">
    <source>
        <dbReference type="EMBL" id="MWK55165.1"/>
    </source>
</evidence>
<dbReference type="EMBL" id="WTFN01000006">
    <property type="protein sequence ID" value="MWK55165.1"/>
    <property type="molecule type" value="Genomic_DNA"/>
</dbReference>
<reference evidence="2 6" key="3">
    <citation type="submission" date="2023-10" db="EMBL/GenBank/DDBJ databases">
        <title>Pseudomonas otitidis isolated from a paediatric patient with cystic fibrosis in Chile.</title>
        <authorList>
            <person name="Amsteins-Romero L."/>
            <person name="Opazo-Capurro A."/>
            <person name="Matus-Kohler M."/>
            <person name="Gonzalez-Rocha G."/>
        </authorList>
    </citation>
    <scope>NUCLEOTIDE SEQUENCE [LARGE SCALE GENOMIC DNA]</scope>
    <source>
        <strain evidence="2 6">P-714</strain>
    </source>
</reference>
<evidence type="ECO:0000313" key="2">
    <source>
        <dbReference type="EMBL" id="MDV3442611.1"/>
    </source>
</evidence>
<reference evidence="3 4" key="1">
    <citation type="submission" date="2019-12" db="EMBL/GenBank/DDBJ databases">
        <title>Draft genome sequence of Pseudomonas otitidis recovered from a chicken carcass.</title>
        <authorList>
            <person name="Vieira T.R."/>
            <person name="Oliviera E.F.C."/>
            <person name="Silva N.M.V."/>
            <person name="Sambrano G.E."/>
            <person name="Cibulski S.P."/>
            <person name="Cardoso M.R.I."/>
        </authorList>
    </citation>
    <scope>NUCLEOTIDE SEQUENCE [LARGE SCALE GENOMIC DNA]</scope>
    <source>
        <strain evidence="3 4">25_K</strain>
    </source>
</reference>
<dbReference type="EMBL" id="AP022642">
    <property type="protein sequence ID" value="BCA30481.1"/>
    <property type="molecule type" value="Genomic_DNA"/>
</dbReference>
<gene>
    <name evidence="3" type="ORF">GO594_04200</name>
    <name evidence="1" type="ORF">PtoMrB4_44580</name>
    <name evidence="2" type="ORF">R0G64_24680</name>
</gene>
<evidence type="ECO:0000313" key="5">
    <source>
        <dbReference type="Proteomes" id="UP000501237"/>
    </source>
</evidence>
<dbReference type="Pfam" id="PF19875">
    <property type="entry name" value="DUF6348"/>
    <property type="match status" value="1"/>
</dbReference>
<organism evidence="1 5">
    <name type="scientific">Metapseudomonas otitidis</name>
    <dbReference type="NCBI Taxonomy" id="319939"/>
    <lineage>
        <taxon>Bacteria</taxon>
        <taxon>Pseudomonadati</taxon>
        <taxon>Pseudomonadota</taxon>
        <taxon>Gammaproteobacteria</taxon>
        <taxon>Pseudomonadales</taxon>
        <taxon>Pseudomonadaceae</taxon>
        <taxon>Metapseudomonas</taxon>
    </lineage>
</organism>
<dbReference type="RefSeq" id="WP_044400085.1">
    <property type="nucleotide sequence ID" value="NZ_AP022642.1"/>
</dbReference>
<dbReference type="Proteomes" id="UP000461288">
    <property type="component" value="Unassembled WGS sequence"/>
</dbReference>
<evidence type="ECO:0000313" key="6">
    <source>
        <dbReference type="Proteomes" id="UP001273935"/>
    </source>
</evidence>
<dbReference type="EMBL" id="JAWJUL010000127">
    <property type="protein sequence ID" value="MDV3442611.1"/>
    <property type="molecule type" value="Genomic_DNA"/>
</dbReference>
<reference evidence="1 5" key="2">
    <citation type="journal article" date="2020" name="Microbiol. Resour. Announc.">
        <title>Complete genome sequence of Pseudomonas otitidis strain MrB4, isolated from Lake Biwa in Japan.</title>
        <authorList>
            <person name="Miyazaki K."/>
            <person name="Hase E."/>
            <person name="Maruya T."/>
        </authorList>
    </citation>
    <scope>NUCLEOTIDE SEQUENCE [LARGE SCALE GENOMIC DNA]</scope>
    <source>
        <strain evidence="1 5">MrB4</strain>
    </source>
</reference>
<dbReference type="AlphaFoldDB" id="A0A679GGX7"/>
<protein>
    <submittedName>
        <fullName evidence="2">DUF6348 family protein</fullName>
    </submittedName>
</protein>
<name>A0A679GGX7_9GAMM</name>
<dbReference type="KEGG" id="poj:PtoMrB4_44580"/>
<keyword evidence="6" id="KW-1185">Reference proteome</keyword>